<accession>A0A2P5DAI9</accession>
<proteinExistence type="predicted"/>
<sequence length="117" mass="12612">MSARTGRPALASPAWAIRPSRAPFSTTQAGPVQPAYLDGLAQPISSYPKPAMGGPNTYKACTLQKCLKSNQKIKMQQVPLENKQILTDITPPPSYCPFDPISGSKASNWPLPFILSI</sequence>
<dbReference type="AlphaFoldDB" id="A0A2P5DAI9"/>
<gene>
    <name evidence="1" type="ORF">PanWU01x14_082160</name>
</gene>
<dbReference type="Proteomes" id="UP000237105">
    <property type="component" value="Unassembled WGS sequence"/>
</dbReference>
<organism evidence="1 2">
    <name type="scientific">Parasponia andersonii</name>
    <name type="common">Sponia andersonii</name>
    <dbReference type="NCBI Taxonomy" id="3476"/>
    <lineage>
        <taxon>Eukaryota</taxon>
        <taxon>Viridiplantae</taxon>
        <taxon>Streptophyta</taxon>
        <taxon>Embryophyta</taxon>
        <taxon>Tracheophyta</taxon>
        <taxon>Spermatophyta</taxon>
        <taxon>Magnoliopsida</taxon>
        <taxon>eudicotyledons</taxon>
        <taxon>Gunneridae</taxon>
        <taxon>Pentapetalae</taxon>
        <taxon>rosids</taxon>
        <taxon>fabids</taxon>
        <taxon>Rosales</taxon>
        <taxon>Cannabaceae</taxon>
        <taxon>Parasponia</taxon>
    </lineage>
</organism>
<protein>
    <submittedName>
        <fullName evidence="1">Uncharacterized protein</fullName>
    </submittedName>
</protein>
<reference evidence="2" key="1">
    <citation type="submission" date="2016-06" db="EMBL/GenBank/DDBJ databases">
        <title>Parallel loss of symbiosis genes in relatives of nitrogen-fixing non-legume Parasponia.</title>
        <authorList>
            <person name="Van Velzen R."/>
            <person name="Holmer R."/>
            <person name="Bu F."/>
            <person name="Rutten L."/>
            <person name="Van Zeijl A."/>
            <person name="Liu W."/>
            <person name="Santuari L."/>
            <person name="Cao Q."/>
            <person name="Sharma T."/>
            <person name="Shen D."/>
            <person name="Roswanjaya Y."/>
            <person name="Wardhani T."/>
            <person name="Kalhor M.S."/>
            <person name="Jansen J."/>
            <person name="Van den Hoogen J."/>
            <person name="Gungor B."/>
            <person name="Hartog M."/>
            <person name="Hontelez J."/>
            <person name="Verver J."/>
            <person name="Yang W.-C."/>
            <person name="Schijlen E."/>
            <person name="Repin R."/>
            <person name="Schilthuizen M."/>
            <person name="Schranz E."/>
            <person name="Heidstra R."/>
            <person name="Miyata K."/>
            <person name="Fedorova E."/>
            <person name="Kohlen W."/>
            <person name="Bisseling T."/>
            <person name="Smit S."/>
            <person name="Geurts R."/>
        </authorList>
    </citation>
    <scope>NUCLEOTIDE SEQUENCE [LARGE SCALE GENOMIC DNA]</scope>
    <source>
        <strain evidence="2">cv. WU1-14</strain>
    </source>
</reference>
<evidence type="ECO:0000313" key="2">
    <source>
        <dbReference type="Proteomes" id="UP000237105"/>
    </source>
</evidence>
<dbReference type="EMBL" id="JXTB01000051">
    <property type="protein sequence ID" value="PON70292.1"/>
    <property type="molecule type" value="Genomic_DNA"/>
</dbReference>
<name>A0A2P5DAI9_PARAD</name>
<keyword evidence="2" id="KW-1185">Reference proteome</keyword>
<evidence type="ECO:0000313" key="1">
    <source>
        <dbReference type="EMBL" id="PON70292.1"/>
    </source>
</evidence>
<comment type="caution">
    <text evidence="1">The sequence shown here is derived from an EMBL/GenBank/DDBJ whole genome shotgun (WGS) entry which is preliminary data.</text>
</comment>